<evidence type="ECO:0000256" key="2">
    <source>
        <dbReference type="SAM" id="SignalP"/>
    </source>
</evidence>
<dbReference type="Proteomes" id="UP000253345">
    <property type="component" value="Unassembled WGS sequence"/>
</dbReference>
<comment type="caution">
    <text evidence="3">The sequence shown here is derived from an EMBL/GenBank/DDBJ whole genome shotgun (WGS) entry which is preliminary data.</text>
</comment>
<organism evidence="3 4">
    <name type="scientific">Paracoccus lutimaris</name>
    <dbReference type="NCBI Taxonomy" id="1490030"/>
    <lineage>
        <taxon>Bacteria</taxon>
        <taxon>Pseudomonadati</taxon>
        <taxon>Pseudomonadota</taxon>
        <taxon>Alphaproteobacteria</taxon>
        <taxon>Rhodobacterales</taxon>
        <taxon>Paracoccaceae</taxon>
        <taxon>Paracoccus</taxon>
    </lineage>
</organism>
<evidence type="ECO:0000313" key="3">
    <source>
        <dbReference type="EMBL" id="RCW87016.1"/>
    </source>
</evidence>
<keyword evidence="4" id="KW-1185">Reference proteome</keyword>
<sequence>MRRHIHLAAALLVLGPSLAQAQAQVDADRIARDLTRQGFRNIEITREDGLMKVEAWRGAHELEITYDLSTGAVVKQEMERHPGAPGRVRDRNSDDRGRADDSDDDSDDSDDDDSDDSDDDDSDDSDDDDSDDSDDDDDDSGHGRGGSDDDDSDDDDSADDDSDDDDSGRGRGRGRGGDD</sequence>
<feature type="compositionally biased region" description="Acidic residues" evidence="1">
    <location>
        <begin position="148"/>
        <end position="166"/>
    </location>
</feature>
<reference evidence="3 4" key="1">
    <citation type="submission" date="2018-07" db="EMBL/GenBank/DDBJ databases">
        <title>Genomic Encyclopedia of Type Strains, Phase III (KMG-III): the genomes of soil and plant-associated and newly described type strains.</title>
        <authorList>
            <person name="Whitman W."/>
        </authorList>
    </citation>
    <scope>NUCLEOTIDE SEQUENCE [LARGE SCALE GENOMIC DNA]</scope>
    <source>
        <strain evidence="3 4">CECT 8525</strain>
    </source>
</reference>
<evidence type="ECO:0000313" key="4">
    <source>
        <dbReference type="Proteomes" id="UP000253345"/>
    </source>
</evidence>
<feature type="region of interest" description="Disordered" evidence="1">
    <location>
        <begin position="76"/>
        <end position="179"/>
    </location>
</feature>
<feature type="compositionally biased region" description="Acidic residues" evidence="1">
    <location>
        <begin position="101"/>
        <end position="139"/>
    </location>
</feature>
<evidence type="ECO:0000256" key="1">
    <source>
        <dbReference type="SAM" id="MobiDB-lite"/>
    </source>
</evidence>
<feature type="compositionally biased region" description="Basic and acidic residues" evidence="1">
    <location>
        <begin position="76"/>
        <end position="100"/>
    </location>
</feature>
<accession>A0A368Z688</accession>
<gene>
    <name evidence="3" type="ORF">DFP89_10320</name>
</gene>
<proteinExistence type="predicted"/>
<dbReference type="OrthoDB" id="7875038at2"/>
<name>A0A368Z688_9RHOB</name>
<evidence type="ECO:0008006" key="5">
    <source>
        <dbReference type="Google" id="ProtNLM"/>
    </source>
</evidence>
<feature type="compositionally biased region" description="Basic residues" evidence="1">
    <location>
        <begin position="170"/>
        <end position="179"/>
    </location>
</feature>
<dbReference type="EMBL" id="QPJL01000003">
    <property type="protein sequence ID" value="RCW87016.1"/>
    <property type="molecule type" value="Genomic_DNA"/>
</dbReference>
<protein>
    <recommendedName>
        <fullName evidence="5">PepSY domain-containing protein</fullName>
    </recommendedName>
</protein>
<dbReference type="AlphaFoldDB" id="A0A368Z688"/>
<keyword evidence="2" id="KW-0732">Signal</keyword>
<feature type="chain" id="PRO_5016834515" description="PepSY domain-containing protein" evidence="2">
    <location>
        <begin position="22"/>
        <end position="179"/>
    </location>
</feature>
<feature type="signal peptide" evidence="2">
    <location>
        <begin position="1"/>
        <end position="21"/>
    </location>
</feature>
<dbReference type="RefSeq" id="WP_114348106.1">
    <property type="nucleotide sequence ID" value="NZ_QPJL01000003.1"/>
</dbReference>